<feature type="non-terminal residue" evidence="2">
    <location>
        <position position="1"/>
    </location>
</feature>
<evidence type="ECO:0000256" key="1">
    <source>
        <dbReference type="SAM" id="Phobius"/>
    </source>
</evidence>
<sequence length="135" mass="15995">MHVSLFIYWYLQGYCFLPYLLASSMSSCQPRRFWMGAYGIRNVCHLLLILCKKLPRKLCLNFFSTLYFDAKFHSTENMVVSINGYENAYPILRPFVWRRHNFRDNMHLRCYDDRVLGCKCKNVTATFGGLIARVK</sequence>
<keyword evidence="1" id="KW-0472">Membrane</keyword>
<proteinExistence type="predicted"/>
<dbReference type="Gramene" id="TVU41397">
    <property type="protein sequence ID" value="TVU41397"/>
    <property type="gene ID" value="EJB05_14912"/>
</dbReference>
<keyword evidence="1" id="KW-0812">Transmembrane</keyword>
<accession>A0A5J9W0F3</accession>
<gene>
    <name evidence="2" type="ORF">EJB05_14912</name>
</gene>
<reference evidence="2 3" key="1">
    <citation type="journal article" date="2019" name="Sci. Rep.">
        <title>A high-quality genome of Eragrostis curvula grass provides insights into Poaceae evolution and supports new strategies to enhance forage quality.</title>
        <authorList>
            <person name="Carballo J."/>
            <person name="Santos B.A.C.M."/>
            <person name="Zappacosta D."/>
            <person name="Garbus I."/>
            <person name="Selva J.P."/>
            <person name="Gallo C.A."/>
            <person name="Diaz A."/>
            <person name="Albertini E."/>
            <person name="Caccamo M."/>
            <person name="Echenique V."/>
        </authorList>
    </citation>
    <scope>NUCLEOTIDE SEQUENCE [LARGE SCALE GENOMIC DNA]</scope>
    <source>
        <strain evidence="3">cv. Victoria</strain>
        <tissue evidence="2">Leaf</tissue>
    </source>
</reference>
<organism evidence="2 3">
    <name type="scientific">Eragrostis curvula</name>
    <name type="common">weeping love grass</name>
    <dbReference type="NCBI Taxonomy" id="38414"/>
    <lineage>
        <taxon>Eukaryota</taxon>
        <taxon>Viridiplantae</taxon>
        <taxon>Streptophyta</taxon>
        <taxon>Embryophyta</taxon>
        <taxon>Tracheophyta</taxon>
        <taxon>Spermatophyta</taxon>
        <taxon>Magnoliopsida</taxon>
        <taxon>Liliopsida</taxon>
        <taxon>Poales</taxon>
        <taxon>Poaceae</taxon>
        <taxon>PACMAD clade</taxon>
        <taxon>Chloridoideae</taxon>
        <taxon>Eragrostideae</taxon>
        <taxon>Eragrostidinae</taxon>
        <taxon>Eragrostis</taxon>
    </lineage>
</organism>
<dbReference type="AlphaFoldDB" id="A0A5J9W0F3"/>
<keyword evidence="3" id="KW-1185">Reference proteome</keyword>
<feature type="transmembrane region" description="Helical" evidence="1">
    <location>
        <begin position="6"/>
        <end position="22"/>
    </location>
</feature>
<dbReference type="Proteomes" id="UP000324897">
    <property type="component" value="Chromosome 4"/>
</dbReference>
<keyword evidence="1" id="KW-1133">Transmembrane helix</keyword>
<evidence type="ECO:0000313" key="2">
    <source>
        <dbReference type="EMBL" id="TVU41397.1"/>
    </source>
</evidence>
<comment type="caution">
    <text evidence="2">The sequence shown here is derived from an EMBL/GenBank/DDBJ whole genome shotgun (WGS) entry which is preliminary data.</text>
</comment>
<dbReference type="EMBL" id="RWGY01000007">
    <property type="protein sequence ID" value="TVU41397.1"/>
    <property type="molecule type" value="Genomic_DNA"/>
</dbReference>
<evidence type="ECO:0000313" key="3">
    <source>
        <dbReference type="Proteomes" id="UP000324897"/>
    </source>
</evidence>
<name>A0A5J9W0F3_9POAL</name>
<protein>
    <submittedName>
        <fullName evidence="2">Uncharacterized protein</fullName>
    </submittedName>
</protein>